<gene>
    <name evidence="2" type="ORF">ACFPFM_22850</name>
</gene>
<evidence type="ECO:0000259" key="1">
    <source>
        <dbReference type="Pfam" id="PF12680"/>
    </source>
</evidence>
<name>A0ABV9Y7K2_9PSEU</name>
<dbReference type="InterPro" id="IPR037401">
    <property type="entry name" value="SnoaL-like"/>
</dbReference>
<protein>
    <submittedName>
        <fullName evidence="2">Nuclear transport factor 2 family protein</fullName>
    </submittedName>
</protein>
<keyword evidence="3" id="KW-1185">Reference proteome</keyword>
<evidence type="ECO:0000313" key="2">
    <source>
        <dbReference type="EMBL" id="MFC5056576.1"/>
    </source>
</evidence>
<organism evidence="2 3">
    <name type="scientific">Saccharothrix xinjiangensis</name>
    <dbReference type="NCBI Taxonomy" id="204798"/>
    <lineage>
        <taxon>Bacteria</taxon>
        <taxon>Bacillati</taxon>
        <taxon>Actinomycetota</taxon>
        <taxon>Actinomycetes</taxon>
        <taxon>Pseudonocardiales</taxon>
        <taxon>Pseudonocardiaceae</taxon>
        <taxon>Saccharothrix</taxon>
    </lineage>
</organism>
<proteinExistence type="predicted"/>
<comment type="caution">
    <text evidence="2">The sequence shown here is derived from an EMBL/GenBank/DDBJ whole genome shotgun (WGS) entry which is preliminary data.</text>
</comment>
<sequence length="119" mass="13155">MSRDFVQRVFEIVDARDAAGFAALFAPDGRIVFGNGAPMTGPDEVEVGVRAFFGTIAGLAHRVEREWQVGDDTVIDLVVTYRRLDGGEVVVPAAVIWTRDADGLFRDYRVYFDLAPLYA</sequence>
<dbReference type="RefSeq" id="WP_344042109.1">
    <property type="nucleotide sequence ID" value="NZ_BAAAKE010000032.1"/>
</dbReference>
<reference evidence="3" key="1">
    <citation type="journal article" date="2019" name="Int. J. Syst. Evol. Microbiol.">
        <title>The Global Catalogue of Microorganisms (GCM) 10K type strain sequencing project: providing services to taxonomists for standard genome sequencing and annotation.</title>
        <authorList>
            <consortium name="The Broad Institute Genomics Platform"/>
            <consortium name="The Broad Institute Genome Sequencing Center for Infectious Disease"/>
            <person name="Wu L."/>
            <person name="Ma J."/>
        </authorList>
    </citation>
    <scope>NUCLEOTIDE SEQUENCE [LARGE SCALE GENOMIC DNA]</scope>
    <source>
        <strain evidence="3">KCTC 12848</strain>
    </source>
</reference>
<dbReference type="Gene3D" id="3.10.450.50">
    <property type="match status" value="1"/>
</dbReference>
<dbReference type="EMBL" id="JBHSJB010000022">
    <property type="protein sequence ID" value="MFC5056576.1"/>
    <property type="molecule type" value="Genomic_DNA"/>
</dbReference>
<dbReference type="Proteomes" id="UP001595833">
    <property type="component" value="Unassembled WGS sequence"/>
</dbReference>
<dbReference type="SUPFAM" id="SSF54427">
    <property type="entry name" value="NTF2-like"/>
    <property type="match status" value="1"/>
</dbReference>
<dbReference type="Pfam" id="PF12680">
    <property type="entry name" value="SnoaL_2"/>
    <property type="match status" value="1"/>
</dbReference>
<dbReference type="InterPro" id="IPR032710">
    <property type="entry name" value="NTF2-like_dom_sf"/>
</dbReference>
<feature type="domain" description="SnoaL-like" evidence="1">
    <location>
        <begin position="6"/>
        <end position="106"/>
    </location>
</feature>
<accession>A0ABV9Y7K2</accession>
<evidence type="ECO:0000313" key="3">
    <source>
        <dbReference type="Proteomes" id="UP001595833"/>
    </source>
</evidence>